<keyword evidence="8 10" id="KW-0472">Membrane</keyword>
<dbReference type="eggNOG" id="COG2885">
    <property type="taxonomic scope" value="Bacteria"/>
</dbReference>
<evidence type="ECO:0000313" key="15">
    <source>
        <dbReference type="Proteomes" id="UP000003277"/>
    </source>
</evidence>
<dbReference type="Proteomes" id="UP000003277">
    <property type="component" value="Unassembled WGS sequence"/>
</dbReference>
<dbReference type="Gene3D" id="3.30.1330.60">
    <property type="entry name" value="OmpA-like domain"/>
    <property type="match status" value="1"/>
</dbReference>
<dbReference type="PROSITE" id="PS51123">
    <property type="entry name" value="OMPA_2"/>
    <property type="match status" value="1"/>
</dbReference>
<dbReference type="InterPro" id="IPR006665">
    <property type="entry name" value="OmpA-like"/>
</dbReference>
<evidence type="ECO:0000256" key="6">
    <source>
        <dbReference type="ARBA" id="ARBA00023065"/>
    </source>
</evidence>
<dbReference type="InterPro" id="IPR011250">
    <property type="entry name" value="OMP/PagP_B-barrel"/>
</dbReference>
<keyword evidence="4" id="KW-0812">Transmembrane</keyword>
<dbReference type="PRINTS" id="PR01021">
    <property type="entry name" value="OMPADOMAIN"/>
</dbReference>
<dbReference type="PATRIC" id="fig|742743.3.peg.1051"/>
<evidence type="ECO:0000256" key="2">
    <source>
        <dbReference type="ARBA" id="ARBA00022448"/>
    </source>
</evidence>
<dbReference type="CDD" id="cd07185">
    <property type="entry name" value="OmpA_C-like"/>
    <property type="match status" value="1"/>
</dbReference>
<keyword evidence="7" id="KW-0626">Porin</keyword>
<dbReference type="HOGENOM" id="CLU_789720_0_0_9"/>
<keyword evidence="5 12" id="KW-0732">Signal</keyword>
<accession>H1D094</accession>
<organism evidence="14 15">
    <name type="scientific">Dialister succinatiphilus YIT 11850</name>
    <dbReference type="NCBI Taxonomy" id="742743"/>
    <lineage>
        <taxon>Bacteria</taxon>
        <taxon>Bacillati</taxon>
        <taxon>Bacillota</taxon>
        <taxon>Negativicutes</taxon>
        <taxon>Veillonellales</taxon>
        <taxon>Veillonellaceae</taxon>
        <taxon>Dialister</taxon>
    </lineage>
</organism>
<dbReference type="SUPFAM" id="SSF56925">
    <property type="entry name" value="OMPA-like"/>
    <property type="match status" value="1"/>
</dbReference>
<evidence type="ECO:0000259" key="13">
    <source>
        <dbReference type="PROSITE" id="PS51123"/>
    </source>
</evidence>
<evidence type="ECO:0000256" key="5">
    <source>
        <dbReference type="ARBA" id="ARBA00022729"/>
    </source>
</evidence>
<keyword evidence="2" id="KW-0813">Transport</keyword>
<dbReference type="InterPro" id="IPR006664">
    <property type="entry name" value="OMP_bac"/>
</dbReference>
<gene>
    <name evidence="14" type="ORF">HMPREF9453_01032</name>
</gene>
<evidence type="ECO:0000256" key="7">
    <source>
        <dbReference type="ARBA" id="ARBA00023114"/>
    </source>
</evidence>
<dbReference type="InterPro" id="IPR027385">
    <property type="entry name" value="Beta-barrel_OMP"/>
</dbReference>
<protein>
    <recommendedName>
        <fullName evidence="13">OmpA-like domain-containing protein</fullName>
    </recommendedName>
</protein>
<proteinExistence type="predicted"/>
<evidence type="ECO:0000313" key="14">
    <source>
        <dbReference type="EMBL" id="EHO63045.1"/>
    </source>
</evidence>
<dbReference type="Pfam" id="PF13505">
    <property type="entry name" value="OMP_b-brl"/>
    <property type="match status" value="1"/>
</dbReference>
<comment type="caution">
    <text evidence="14">The sequence shown here is derived from an EMBL/GenBank/DDBJ whole genome shotgun (WGS) entry which is preliminary data.</text>
</comment>
<dbReference type="InterPro" id="IPR050330">
    <property type="entry name" value="Bact_OuterMem_StrucFunc"/>
</dbReference>
<feature type="chain" id="PRO_5003548559" description="OmpA-like domain-containing protein" evidence="12">
    <location>
        <begin position="21"/>
        <end position="355"/>
    </location>
</feature>
<comment type="subcellular location">
    <subcellularLocation>
        <location evidence="1">Cell outer membrane</location>
        <topology evidence="1">Multi-pass membrane protein</topology>
    </subcellularLocation>
</comment>
<dbReference type="AlphaFoldDB" id="H1D094"/>
<dbReference type="PANTHER" id="PTHR30329:SF21">
    <property type="entry name" value="LIPOPROTEIN YIAD-RELATED"/>
    <property type="match status" value="1"/>
</dbReference>
<evidence type="ECO:0000256" key="3">
    <source>
        <dbReference type="ARBA" id="ARBA00022452"/>
    </source>
</evidence>
<dbReference type="GO" id="GO:0015288">
    <property type="term" value="F:porin activity"/>
    <property type="evidence" value="ECO:0007669"/>
    <property type="project" value="UniProtKB-KW"/>
</dbReference>
<evidence type="ECO:0000256" key="11">
    <source>
        <dbReference type="SAM" id="MobiDB-lite"/>
    </source>
</evidence>
<sequence>MKKILLMLALAASISGAAYASPQTSFQKGETEVNVGMWDASAHSNGYKSDGEWNFLGGLTYGINDRWAAQYQYTGLHTDHTNGNMNEVNALYSLHPQVAAFAGWNRISMKDFPDRAFGSSETTNNIAQLGIIARQPVNDVVDVYAKGAVGTESTSLWEAGVNLAVDKNVDLNAGYRYLNTRGDDDHNVSYKGFLAGLSYRFGGSNETLQPVEEEKNYDFEEETEPSTVTVKPAAGKADTQEVPADTPVKAPENDYYFNSIHFKSDSASIDDAQKANLDAFVEKAKETGHTFKLVGRADATGSADYNRDLSARRIDSVKQYALDHGVDASKLVAMVKGSEDGSGAEGRRVDIFEHK</sequence>
<keyword evidence="15" id="KW-1185">Reference proteome</keyword>
<dbReference type="SUPFAM" id="SSF103088">
    <property type="entry name" value="OmpA-like"/>
    <property type="match status" value="1"/>
</dbReference>
<name>H1D094_9FIRM</name>
<dbReference type="Gene3D" id="2.40.160.20">
    <property type="match status" value="1"/>
</dbReference>
<feature type="signal peptide" evidence="12">
    <location>
        <begin position="1"/>
        <end position="20"/>
    </location>
</feature>
<dbReference type="STRING" id="742743.HMPREF9453_01032"/>
<dbReference type="InterPro" id="IPR036737">
    <property type="entry name" value="OmpA-like_sf"/>
</dbReference>
<evidence type="ECO:0000256" key="10">
    <source>
        <dbReference type="PROSITE-ProRule" id="PRU00473"/>
    </source>
</evidence>
<dbReference type="GO" id="GO:0046930">
    <property type="term" value="C:pore complex"/>
    <property type="evidence" value="ECO:0007669"/>
    <property type="project" value="UniProtKB-KW"/>
</dbReference>
<evidence type="ECO:0000256" key="1">
    <source>
        <dbReference type="ARBA" id="ARBA00004571"/>
    </source>
</evidence>
<keyword evidence="9" id="KW-0998">Cell outer membrane</keyword>
<dbReference type="RefSeq" id="WP_008859527.1">
    <property type="nucleotide sequence ID" value="NZ_JH591187.1"/>
</dbReference>
<evidence type="ECO:0000256" key="8">
    <source>
        <dbReference type="ARBA" id="ARBA00023136"/>
    </source>
</evidence>
<dbReference type="Pfam" id="PF00691">
    <property type="entry name" value="OmpA"/>
    <property type="match status" value="1"/>
</dbReference>
<dbReference type="PANTHER" id="PTHR30329">
    <property type="entry name" value="STATOR ELEMENT OF FLAGELLAR MOTOR COMPLEX"/>
    <property type="match status" value="1"/>
</dbReference>
<keyword evidence="3" id="KW-1134">Transmembrane beta strand</keyword>
<evidence type="ECO:0000256" key="12">
    <source>
        <dbReference type="SAM" id="SignalP"/>
    </source>
</evidence>
<evidence type="ECO:0000256" key="4">
    <source>
        <dbReference type="ARBA" id="ARBA00022692"/>
    </source>
</evidence>
<dbReference type="GO" id="GO:0006811">
    <property type="term" value="P:monoatomic ion transport"/>
    <property type="evidence" value="ECO:0007669"/>
    <property type="project" value="UniProtKB-KW"/>
</dbReference>
<dbReference type="EMBL" id="ADLT01000029">
    <property type="protein sequence ID" value="EHO63045.1"/>
    <property type="molecule type" value="Genomic_DNA"/>
</dbReference>
<keyword evidence="6" id="KW-0406">Ion transport</keyword>
<evidence type="ECO:0000256" key="9">
    <source>
        <dbReference type="ARBA" id="ARBA00023237"/>
    </source>
</evidence>
<feature type="region of interest" description="Disordered" evidence="11">
    <location>
        <begin position="216"/>
        <end position="250"/>
    </location>
</feature>
<feature type="domain" description="OmpA-like" evidence="13">
    <location>
        <begin position="249"/>
        <end position="355"/>
    </location>
</feature>
<reference evidence="14 15" key="1">
    <citation type="submission" date="2011-11" db="EMBL/GenBank/DDBJ databases">
        <title>The Genome Sequence of Dialister succinatiphilus YIT 11850.</title>
        <authorList>
            <consortium name="The Broad Institute Genome Sequencing Platform"/>
            <person name="Earl A."/>
            <person name="Ward D."/>
            <person name="Feldgarden M."/>
            <person name="Gevers D."/>
            <person name="Morotomi M."/>
            <person name="Young S.K."/>
            <person name="Zeng Q."/>
            <person name="Gargeya S."/>
            <person name="Fitzgerald M."/>
            <person name="Haas B."/>
            <person name="Abouelleil A."/>
            <person name="Alvarado L."/>
            <person name="Arachchi H.M."/>
            <person name="Berlin A."/>
            <person name="Brown A."/>
            <person name="Chapman S.B."/>
            <person name="Dunbar C."/>
            <person name="Gearin G."/>
            <person name="Goldberg J."/>
            <person name="Griggs A."/>
            <person name="Gujja S."/>
            <person name="Heiman D."/>
            <person name="Howarth C."/>
            <person name="Lui A."/>
            <person name="MacDonald P.J.P."/>
            <person name="Montmayeur A."/>
            <person name="Murphy C."/>
            <person name="Neiman D."/>
            <person name="Pearson M."/>
            <person name="Priest M."/>
            <person name="Roberts A."/>
            <person name="Saif S."/>
            <person name="Shea T."/>
            <person name="Sisk P."/>
            <person name="Stolte C."/>
            <person name="Sykes S."/>
            <person name="Wortman J."/>
            <person name="Nusbaum C."/>
            <person name="Birren B."/>
        </authorList>
    </citation>
    <scope>NUCLEOTIDE SEQUENCE [LARGE SCALE GENOMIC DNA]</scope>
    <source>
        <strain evidence="14 15">YIT 11850</strain>
    </source>
</reference>
<dbReference type="eggNOG" id="COG3637">
    <property type="taxonomic scope" value="Bacteria"/>
</dbReference>
<dbReference type="GO" id="GO:0009279">
    <property type="term" value="C:cell outer membrane"/>
    <property type="evidence" value="ECO:0007669"/>
    <property type="project" value="UniProtKB-SubCell"/>
</dbReference>